<gene>
    <name evidence="7" type="ORF">WG901_06085</name>
</gene>
<keyword evidence="3 7" id="KW-0223">Dioxygenase</keyword>
<dbReference type="GO" id="GO:0051213">
    <property type="term" value="F:dioxygenase activity"/>
    <property type="evidence" value="ECO:0007669"/>
    <property type="project" value="UniProtKB-KW"/>
</dbReference>
<evidence type="ECO:0000313" key="7">
    <source>
        <dbReference type="EMBL" id="MEJ5976194.1"/>
    </source>
</evidence>
<dbReference type="PANTHER" id="PTHR43779">
    <property type="entry name" value="DIOXYGENASE RV0097-RELATED"/>
    <property type="match status" value="1"/>
</dbReference>
<dbReference type="Proteomes" id="UP001361239">
    <property type="component" value="Unassembled WGS sequence"/>
</dbReference>
<evidence type="ECO:0000313" key="8">
    <source>
        <dbReference type="Proteomes" id="UP001361239"/>
    </source>
</evidence>
<evidence type="ECO:0000256" key="5">
    <source>
        <dbReference type="ARBA" id="ARBA00023004"/>
    </source>
</evidence>
<feature type="domain" description="TauD/TfdA-like" evidence="6">
    <location>
        <begin position="11"/>
        <end position="268"/>
    </location>
</feature>
<accession>A0ABU8RT90</accession>
<reference evidence="7 8" key="1">
    <citation type="submission" date="2024-03" db="EMBL/GenBank/DDBJ databases">
        <authorList>
            <person name="Jo J.-H."/>
        </authorList>
    </citation>
    <scope>NUCLEOTIDE SEQUENCE [LARGE SCALE GENOMIC DNA]</scope>
    <source>
        <strain evidence="7 8">PS1R-30</strain>
    </source>
</reference>
<organism evidence="7 8">
    <name type="scientific">Novosphingobium anseongense</name>
    <dbReference type="NCBI Taxonomy" id="3133436"/>
    <lineage>
        <taxon>Bacteria</taxon>
        <taxon>Pseudomonadati</taxon>
        <taxon>Pseudomonadota</taxon>
        <taxon>Alphaproteobacteria</taxon>
        <taxon>Sphingomonadales</taxon>
        <taxon>Sphingomonadaceae</taxon>
        <taxon>Novosphingobium</taxon>
    </lineage>
</organism>
<keyword evidence="4 7" id="KW-0560">Oxidoreductase</keyword>
<keyword evidence="5" id="KW-0408">Iron</keyword>
<dbReference type="PANTHER" id="PTHR43779:SF3">
    <property type="entry name" value="(3R)-3-[(CARBOXYMETHYL)AMINO]FATTY ACID OXYGENASE_DECARBOXYLASE"/>
    <property type="match status" value="1"/>
</dbReference>
<keyword evidence="2" id="KW-0479">Metal-binding</keyword>
<dbReference type="SUPFAM" id="SSF51197">
    <property type="entry name" value="Clavaminate synthase-like"/>
    <property type="match status" value="1"/>
</dbReference>
<evidence type="ECO:0000256" key="3">
    <source>
        <dbReference type="ARBA" id="ARBA00022964"/>
    </source>
</evidence>
<keyword evidence="8" id="KW-1185">Reference proteome</keyword>
<proteinExistence type="inferred from homology"/>
<evidence type="ECO:0000259" key="6">
    <source>
        <dbReference type="Pfam" id="PF02668"/>
    </source>
</evidence>
<name>A0ABU8RT90_9SPHN</name>
<dbReference type="InterPro" id="IPR051178">
    <property type="entry name" value="TfdA_dioxygenase"/>
</dbReference>
<evidence type="ECO:0000256" key="4">
    <source>
        <dbReference type="ARBA" id="ARBA00023002"/>
    </source>
</evidence>
<dbReference type="RefSeq" id="WP_339586113.1">
    <property type="nucleotide sequence ID" value="NZ_JBBHJZ010000001.1"/>
</dbReference>
<comment type="caution">
    <text evidence="7">The sequence shown here is derived from an EMBL/GenBank/DDBJ whole genome shotgun (WGS) entry which is preliminary data.</text>
</comment>
<dbReference type="Pfam" id="PF02668">
    <property type="entry name" value="TauD"/>
    <property type="match status" value="1"/>
</dbReference>
<sequence>MASEAANRLDHRAIKPAIGAEVLADKPALLSGGHAAELRALLEERGVLIFPRIDFSEAELVAFTKTLGTYAPDRDDEGVTPISIDPAGGRSADYTRASFFWHFDGYMNAAPILASILCAKVLSESGGETEFCNTYAAWEALPEARKRQIAGLQAVHAMAGAQRAVDPEPSYETLQQWLEVPRRTLPLVWTHRSGRRSLVIGNTAVNVVGMDPLESFELLVWLREWATQERFHYAHSWSRGDAVMWDNTGTLHRVRPYPADSGRLMVRTKLAGEEPLG</sequence>
<comment type="similarity">
    <text evidence="1">Belongs to the TfdA dioxygenase family.</text>
</comment>
<dbReference type="Gene3D" id="3.60.130.10">
    <property type="entry name" value="Clavaminate synthase-like"/>
    <property type="match status" value="1"/>
</dbReference>
<dbReference type="EMBL" id="JBBHJZ010000001">
    <property type="protein sequence ID" value="MEJ5976194.1"/>
    <property type="molecule type" value="Genomic_DNA"/>
</dbReference>
<protein>
    <submittedName>
        <fullName evidence="7">TauD/TfdA family dioxygenase</fullName>
        <ecNumber evidence="7">1.14.11.-</ecNumber>
    </submittedName>
</protein>
<dbReference type="EC" id="1.14.11.-" evidence="7"/>
<dbReference type="InterPro" id="IPR042098">
    <property type="entry name" value="TauD-like_sf"/>
</dbReference>
<dbReference type="InterPro" id="IPR003819">
    <property type="entry name" value="TauD/TfdA-like"/>
</dbReference>
<evidence type="ECO:0000256" key="1">
    <source>
        <dbReference type="ARBA" id="ARBA00005896"/>
    </source>
</evidence>
<evidence type="ECO:0000256" key="2">
    <source>
        <dbReference type="ARBA" id="ARBA00022723"/>
    </source>
</evidence>